<comment type="caution">
    <text evidence="2">The sequence shown here is derived from an EMBL/GenBank/DDBJ whole genome shotgun (WGS) entry which is preliminary data.</text>
</comment>
<dbReference type="Pfam" id="PF03372">
    <property type="entry name" value="Exo_endo_phos"/>
    <property type="match status" value="1"/>
</dbReference>
<reference evidence="2 3" key="1">
    <citation type="submission" date="2016-02" db="EMBL/GenBank/DDBJ databases">
        <title>Genome analysis of coral dinoflagellate symbionts highlights evolutionary adaptations to a symbiotic lifestyle.</title>
        <authorList>
            <person name="Aranda M."/>
            <person name="Li Y."/>
            <person name="Liew Y.J."/>
            <person name="Baumgarten S."/>
            <person name="Simakov O."/>
            <person name="Wilson M."/>
            <person name="Piel J."/>
            <person name="Ashoor H."/>
            <person name="Bougouffa S."/>
            <person name="Bajic V.B."/>
            <person name="Ryu T."/>
            <person name="Ravasi T."/>
            <person name="Bayer T."/>
            <person name="Micklem G."/>
            <person name="Kim H."/>
            <person name="Bhak J."/>
            <person name="Lajeunesse T.C."/>
            <person name="Voolstra C.R."/>
        </authorList>
    </citation>
    <scope>NUCLEOTIDE SEQUENCE [LARGE SCALE GENOMIC DNA]</scope>
    <source>
        <strain evidence="2 3">CCMP2467</strain>
    </source>
</reference>
<protein>
    <submittedName>
        <fullName evidence="2">Uncharacterized protein</fullName>
    </submittedName>
</protein>
<dbReference type="GO" id="GO:0004523">
    <property type="term" value="F:RNA-DNA hybrid ribonuclease activity"/>
    <property type="evidence" value="ECO:0007669"/>
    <property type="project" value="InterPro"/>
</dbReference>
<dbReference type="EMBL" id="LSRX01001012">
    <property type="protein sequence ID" value="OLP84860.1"/>
    <property type="molecule type" value="Genomic_DNA"/>
</dbReference>
<dbReference type="InterPro" id="IPR036691">
    <property type="entry name" value="Endo/exonu/phosph_ase_sf"/>
</dbReference>
<dbReference type="Gene3D" id="3.30.420.10">
    <property type="entry name" value="Ribonuclease H-like superfamily/Ribonuclease H"/>
    <property type="match status" value="1"/>
</dbReference>
<dbReference type="InterPro" id="IPR005135">
    <property type="entry name" value="Endo/exonuclease/phosphatase"/>
</dbReference>
<dbReference type="OrthoDB" id="418033at2759"/>
<sequence>MGGKKWDTTKGSWGYWRGSWQARSPQQGSAFPAYDSRDGRRNYWDRDQEDPEEGATFAQVLQSSLNGTRKTEQKVISINNAIAKRKEMWDNYVRDMKAAYKKEEQRFHREMERLRGDLAKAAQTQEEARATLLRVAAEAATFGSASSTGDVPMSSSGVDQIFDSWRADEDEFDDRALFQRALAANAASRTAMGPPPGLSPQGPDLGTTMAARAAQAALYRDGAPAGPLPAAAAAPSGHAVHSAPPPRPPDVDSAMGHAGYAGIAARDPYMASPGHASSRTSGPVASPSARVSPYPETSAPPGAPIDPVAARLAANRAANPFAEGSSEPTFGAIRGIDPTNRPVPTLIEDDDELAAPPDSKERVTDASVALGHRPFFAPTGVLISSSTADGVIAEVFGACRHPGGHYHAAIVHRELTRHELLQQIQPLIWHDVEDVEVWVDDAEFVASHGTLAFADGSVFTVLLPGNGPPLTYPAHEILSVLSPVAYAVSVVTRRHMQLDVHGDYCRSVFVEAESGRPWLIDARAVGAPLRVHFGEDAPVEEQVRALLPFALPPEYSLVLTQDRHLSSDDNLRVVSVDVVVTDTTNFRHPPNSEAKLPSDATPALAQAVTCMEAQGLTGFLPQPFRRIGPIPPREDHDPETEPGDSDADSHDTVCKPTFCVLSPDVVPHVVKLTLEFPCTIDHALGELAEAIDAERYRFFPRLLEVRPQPSQFWALAVALPPWTHAESIVVFNLTRLDGRCFAAQIPNPFRRCHVLAAIGFAEDSDVDIFAFMRFRPMEPDQECEVIEGGSITVRYRGSAHVIQGHSLDVMLTSSIGWDPEPDLPHPPSGRRFCVVQENAFGFVTAEDPVEFAEPCVLRVLGLQAANLHTAQGIPELRYGRLFDGLTCLFCATPIVLSLRSELTTLLTMPPCAQVGTGDAAQEPPDTGGLYSQPLSRADIITIARLNGQPFLQVYVRDLPWALDDGTHIELSDGDLVSVSPPAADYTYLVSLEDRLQDPNGWDEDMSFADSTTPFFTVFGDSDSVRLPALRHRQPFLRHDIVMALQLGAEPLDVCPAMPGIFDYAPRGFAACAVLVATQALQDWPTADPTDCVYFIDQRPLLLGLIWGIARRGLVDVAAIRERLQLHCPPGYDLSIRGGRREEARLDGLRHVNAGEVLTAELFLTGFLPPEILFPDARPGLPPQDPDEEDAERHLRDAAELPHSLDTPGDGQYIGRAESSLGRVTPDLPPSSQVLAPIALPAIGLLCLGVGCLAGAACVCVTGILTFPPVWQSGLSCRCLDRADIARVATPIALLCLGQRHLRMIGLLALMVALPGCGAMPLRPLPVSRGSGPITREPLCAFPDPTSRQPVTSVPFVRRMHGTRMPGGWAHMEPCRGHAPGHATTTHLPTGPTLLEEAAWQPNCKAFWEASTLLDTLLETSSGLSAPSRLNKEQRRSLRLSELLPAARPSLLPVEWRTADILAQSVPVSSEPIRFGGLQLPFAVRDLLDLMQPPAKLTPLEAAVPYLTPNEEKRLSALRPSALDFTETNLHCFTDGSFKASVAASVDHYSPLVGWACVFIEPSSLRTYLCSGGWPSWLSSTTERPSAFVAECLALIAASLLCCTIFQDVPVTICVDCTAALGIAAGEIAGHGQGVAGILRRISYLCRAVAVHPPVYRHVAGHKGCFANEVADAFAKLAANGCALGAWSWGDPVAFPWWTDSGTSLDWAGLVIQCRLGDPSLPPPDVPDLKLPDESGGLTPLQCIEPFLRKRETSVSSPSVVGRMTLTILTYNVLSLCGKAFSDAPEDGLALAPARPSILSECLQSAGVDVAAIQEARTAEGTLRTEPYLRFCSGALKGQFGVELWFRTQHKFTVCDAEPARALTFERADFLVLHTDPRRLFVLFSKAEMTLLFVSAHAPHKGAEPHLIDSWWAETRRLLDKYAKRAPTLLLGDFNAAVGSVCSAAVGVLNQDQQDLAGDHLHDLALEHSLWLPSTFEGVHEGPGGTYVQKRNGQESRLDYVCLPDAWSRSQISSWVDSTIHAGQPIIDHIAALVSVELLIPFKQPSLAGAALAFDTHALLTEAGKAELQRILSHAPRVDWAVGPDAHAAIVVDYLQRSLRASFPKPKIVRRHAYLTDETWALHQQVKCLRRRSAKLRAAIAFHSKAACFHAWCRSLRDSVDQGADNAWFVQAREAADHLAQQLQDAAKRLRAGCKADRAAYLESLADKVQKGDADAPHALKRLLCVRKRKPFAPAVLPQLANPAGEMCTSPAEVMACWRTHFSRIEGGRVMSHEAIANLQLEQNGVTASIPFDDFPAPSDLLAALLHARKGKASGPDGLPAELGHAAPAQMQRLLLPLLMKVGLFCAEPLGFKSGILTWLFKGKGSRTECGSYRAIMLLSNLAKTLHRAFRPAIYRFFSDTSLPVQLGGKKQTTVLFGSHLSRSYGRWCAQRGTSTIILFADVAAAYYSAVRSLTARKTLAPAEDSQVPEAVQAQLSRPSALAAGGASTWLEHLTSDFNQRTWMTLAGDTEAILTTKGSRPGSSWADLFFGVTMPGIVSLRDTLREQCGRSCRPISVSWDGDRSFFPTTTADAFSREAMLDDVVWADDMASFLQILRPDDIAQVLGLEASTLVEAFAGFGYSLSFGEYKTAAIVAVRGPGARAARRTLFSGNARLAVLREDQGAEYLPLVPAYKHLGVKVTADNSLLPEIRHRIASAWTAFRQGRTKLFRSKRLGLAAKGHLLSSHVVSRLSFGCGAWGLLRVGEYRAFAGALLSMYRQCLCVPHGDPQDLSCATICALLQQHDPQTLLRLHRLRYARQLVATGPDILWALLKADSAFIEGMQEAFRWMHNWLANTTALPCPSNNWGEWATVLQFRPAYFKGLVKRAGALEGIRVSCYAALQALRKALCLTAECRDPLERAEPDRPVQYHEACLLCKVAFPTRATWAVHAARKHGYRAPATLLANEPSKPLCLGCGKLYANKGRLRRHLLNSSTCRVSWGSFQVFGTIPEGTHAQLPPLQLPGSCRETTPRADPVYTHPGLVDALLGLEDPETEAIWNTVIDFVEPLAVLKQSLISWASHPDAPAHAQTLVDEVALLLDPELWCDDFRVSKSGASTPLACADLVAPDLRRIACATDGTPARFVLPPPPVPEFVYPFRHSLPLRAAKQQCAWLEQACDTVGAFIQASTLSPVFLETPGPAWTCLAPVSTWILECGFVRSPTGVGSAP</sequence>
<feature type="compositionally biased region" description="Basic and acidic residues" evidence="1">
    <location>
        <begin position="1190"/>
        <end position="1199"/>
    </location>
</feature>
<organism evidence="2 3">
    <name type="scientific">Symbiodinium microadriaticum</name>
    <name type="common">Dinoflagellate</name>
    <name type="synonym">Zooxanthella microadriatica</name>
    <dbReference type="NCBI Taxonomy" id="2951"/>
    <lineage>
        <taxon>Eukaryota</taxon>
        <taxon>Sar</taxon>
        <taxon>Alveolata</taxon>
        <taxon>Dinophyceae</taxon>
        <taxon>Suessiales</taxon>
        <taxon>Symbiodiniaceae</taxon>
        <taxon>Symbiodinium</taxon>
    </lineage>
</organism>
<name>A0A1Q9CPL8_SYMMI</name>
<evidence type="ECO:0000313" key="3">
    <source>
        <dbReference type="Proteomes" id="UP000186817"/>
    </source>
</evidence>
<feature type="region of interest" description="Disordered" evidence="1">
    <location>
        <begin position="228"/>
        <end position="256"/>
    </location>
</feature>
<accession>A0A1Q9CPL8</accession>
<feature type="compositionally biased region" description="Basic and acidic residues" evidence="1">
    <location>
        <begin position="35"/>
        <end position="46"/>
    </location>
</feature>
<feature type="region of interest" description="Disordered" evidence="1">
    <location>
        <begin position="271"/>
        <end position="305"/>
    </location>
</feature>
<feature type="region of interest" description="Disordered" evidence="1">
    <location>
        <begin position="627"/>
        <end position="649"/>
    </location>
</feature>
<dbReference type="InterPro" id="IPR002156">
    <property type="entry name" value="RNaseH_domain"/>
</dbReference>
<evidence type="ECO:0000256" key="1">
    <source>
        <dbReference type="SAM" id="MobiDB-lite"/>
    </source>
</evidence>
<dbReference type="GO" id="GO:0003676">
    <property type="term" value="F:nucleic acid binding"/>
    <property type="evidence" value="ECO:0007669"/>
    <property type="project" value="InterPro"/>
</dbReference>
<gene>
    <name evidence="2" type="ORF">AK812_SmicGene34213</name>
</gene>
<feature type="region of interest" description="Disordered" evidence="1">
    <location>
        <begin position="1176"/>
        <end position="1202"/>
    </location>
</feature>
<feature type="compositionally biased region" description="Low complexity" evidence="1">
    <location>
        <begin position="228"/>
        <end position="242"/>
    </location>
</feature>
<dbReference type="PROSITE" id="PS50879">
    <property type="entry name" value="RNASE_H_1"/>
    <property type="match status" value="1"/>
</dbReference>
<feature type="region of interest" description="Disordered" evidence="1">
    <location>
        <begin position="321"/>
        <end position="341"/>
    </location>
</feature>
<dbReference type="SUPFAM" id="SSF56219">
    <property type="entry name" value="DNase I-like"/>
    <property type="match status" value="1"/>
</dbReference>
<dbReference type="InterPro" id="IPR036397">
    <property type="entry name" value="RNaseH_sf"/>
</dbReference>
<keyword evidence="3" id="KW-1185">Reference proteome</keyword>
<dbReference type="Proteomes" id="UP000186817">
    <property type="component" value="Unassembled WGS sequence"/>
</dbReference>
<feature type="compositionally biased region" description="Acidic residues" evidence="1">
    <location>
        <begin position="637"/>
        <end position="646"/>
    </location>
</feature>
<dbReference type="Gene3D" id="3.60.10.10">
    <property type="entry name" value="Endonuclease/exonuclease/phosphatase"/>
    <property type="match status" value="1"/>
</dbReference>
<feature type="region of interest" description="Disordered" evidence="1">
    <location>
        <begin position="18"/>
        <end position="52"/>
    </location>
</feature>
<dbReference type="SUPFAM" id="SSF53098">
    <property type="entry name" value="Ribonuclease H-like"/>
    <property type="match status" value="1"/>
</dbReference>
<feature type="region of interest" description="Disordered" evidence="1">
    <location>
        <begin position="187"/>
        <end position="206"/>
    </location>
</feature>
<dbReference type="InterPro" id="IPR012337">
    <property type="entry name" value="RNaseH-like_sf"/>
</dbReference>
<evidence type="ECO:0000313" key="2">
    <source>
        <dbReference type="EMBL" id="OLP84860.1"/>
    </source>
</evidence>
<proteinExistence type="predicted"/>